<dbReference type="SUPFAM" id="SSF160214">
    <property type="entry name" value="FlaG-like"/>
    <property type="match status" value="1"/>
</dbReference>
<sequence>MKEIQATLGLGSNNAVLTPGQIKPEENAETLRAVEKLTKLVDNPAVRAQDKQKEEADPDAQEKLFAQVKSDLAKLNDFIPVTATNLSFEFDDKGNPPFIRVIDKGSDEVIREIPSEEFREVAKALEEFADKVSGKGLLFDRTA</sequence>
<dbReference type="Pfam" id="PF03646">
    <property type="entry name" value="FlaG"/>
    <property type="match status" value="1"/>
</dbReference>
<name>A0A0F4QVC3_9GAMM</name>
<dbReference type="OrthoDB" id="6388605at2"/>
<dbReference type="Proteomes" id="UP000033452">
    <property type="component" value="Unassembled WGS sequence"/>
</dbReference>
<protein>
    <submittedName>
        <fullName evidence="1">FlaG protein</fullName>
    </submittedName>
</protein>
<evidence type="ECO:0000313" key="2">
    <source>
        <dbReference type="Proteomes" id="UP000033452"/>
    </source>
</evidence>
<dbReference type="InterPro" id="IPR005186">
    <property type="entry name" value="FlaG"/>
</dbReference>
<dbReference type="PANTHER" id="PTHR37166:SF1">
    <property type="entry name" value="PROTEIN FLAG"/>
    <property type="match status" value="1"/>
</dbReference>
<reference evidence="1 2" key="1">
    <citation type="journal article" date="2015" name="BMC Genomics">
        <title>Genome mining reveals unlocked bioactive potential of marine Gram-negative bacteria.</title>
        <authorList>
            <person name="Machado H."/>
            <person name="Sonnenschein E.C."/>
            <person name="Melchiorsen J."/>
            <person name="Gram L."/>
        </authorList>
    </citation>
    <scope>NUCLEOTIDE SEQUENCE [LARGE SCALE GENOMIC DNA]</scope>
    <source>
        <strain evidence="1 2">S2471</strain>
    </source>
</reference>
<dbReference type="Gene3D" id="3.30.160.170">
    <property type="entry name" value="FlaG-like"/>
    <property type="match status" value="1"/>
</dbReference>
<dbReference type="EMBL" id="JXYA01000009">
    <property type="protein sequence ID" value="KJZ11671.1"/>
    <property type="molecule type" value="Genomic_DNA"/>
</dbReference>
<keyword evidence="2" id="KW-1185">Reference proteome</keyword>
<comment type="caution">
    <text evidence="1">The sequence shown here is derived from an EMBL/GenBank/DDBJ whole genome shotgun (WGS) entry which is preliminary data.</text>
</comment>
<dbReference type="PATRIC" id="fig|43658.5.peg.1130"/>
<organism evidence="1 2">
    <name type="scientific">Pseudoalteromonas rubra</name>
    <dbReference type="NCBI Taxonomy" id="43658"/>
    <lineage>
        <taxon>Bacteria</taxon>
        <taxon>Pseudomonadati</taxon>
        <taxon>Pseudomonadota</taxon>
        <taxon>Gammaproteobacteria</taxon>
        <taxon>Alteromonadales</taxon>
        <taxon>Pseudoalteromonadaceae</taxon>
        <taxon>Pseudoalteromonas</taxon>
    </lineage>
</organism>
<accession>A0A0F4QVC3</accession>
<dbReference type="AlphaFoldDB" id="A0A0F4QVC3"/>
<gene>
    <name evidence="1" type="ORF">TW77_05420</name>
</gene>
<dbReference type="RefSeq" id="WP_046003945.1">
    <property type="nucleotide sequence ID" value="NZ_JXYA01000009.1"/>
</dbReference>
<proteinExistence type="predicted"/>
<dbReference type="InterPro" id="IPR035924">
    <property type="entry name" value="FlaG-like_sf"/>
</dbReference>
<dbReference type="PANTHER" id="PTHR37166">
    <property type="entry name" value="PROTEIN FLAG"/>
    <property type="match status" value="1"/>
</dbReference>
<evidence type="ECO:0000313" key="1">
    <source>
        <dbReference type="EMBL" id="KJZ11671.1"/>
    </source>
</evidence>